<keyword evidence="2" id="KW-0436">Ligase</keyword>
<dbReference type="PANTHER" id="PTHR42765:SF1">
    <property type="entry name" value="ISOLEUCINE--TRNA LIGASE, MITOCHONDRIAL"/>
    <property type="match status" value="1"/>
</dbReference>
<gene>
    <name evidence="2" type="primary">ileS_47</name>
    <name evidence="2" type="ORF">SDC9_155437</name>
</gene>
<dbReference type="GO" id="GO:0005524">
    <property type="term" value="F:ATP binding"/>
    <property type="evidence" value="ECO:0007669"/>
    <property type="project" value="InterPro"/>
</dbReference>
<dbReference type="AlphaFoldDB" id="A0A645F1R8"/>
<protein>
    <submittedName>
        <fullName evidence="2">Isoleucine--tRNA ligase</fullName>
        <ecNumber evidence="2">6.1.1.5</ecNumber>
    </submittedName>
</protein>
<reference evidence="2" key="1">
    <citation type="submission" date="2019-08" db="EMBL/GenBank/DDBJ databases">
        <authorList>
            <person name="Kucharzyk K."/>
            <person name="Murdoch R.W."/>
            <person name="Higgins S."/>
            <person name="Loffler F."/>
        </authorList>
    </citation>
    <scope>NUCLEOTIDE SEQUENCE</scope>
</reference>
<dbReference type="GO" id="GO:0004822">
    <property type="term" value="F:isoleucine-tRNA ligase activity"/>
    <property type="evidence" value="ECO:0007669"/>
    <property type="project" value="UniProtKB-EC"/>
</dbReference>
<evidence type="ECO:0000313" key="2">
    <source>
        <dbReference type="EMBL" id="MPN08157.1"/>
    </source>
</evidence>
<dbReference type="Gene3D" id="1.10.730.20">
    <property type="match status" value="1"/>
</dbReference>
<accession>A0A645F1R8</accession>
<organism evidence="2">
    <name type="scientific">bioreactor metagenome</name>
    <dbReference type="NCBI Taxonomy" id="1076179"/>
    <lineage>
        <taxon>unclassified sequences</taxon>
        <taxon>metagenomes</taxon>
        <taxon>ecological metagenomes</taxon>
    </lineage>
</organism>
<comment type="caution">
    <text evidence="2">The sequence shown here is derived from an EMBL/GenBank/DDBJ whole genome shotgun (WGS) entry which is preliminary data.</text>
</comment>
<name>A0A645F1R8_9ZZZZ</name>
<dbReference type="EC" id="6.1.1.5" evidence="2"/>
<feature type="domain" description="Zinc finger FPG/IleRS-type" evidence="1">
    <location>
        <begin position="126"/>
        <end position="148"/>
    </location>
</feature>
<dbReference type="InterPro" id="IPR010663">
    <property type="entry name" value="Znf_FPG/IleRS"/>
</dbReference>
<dbReference type="InterPro" id="IPR009080">
    <property type="entry name" value="tRNAsynth_Ia_anticodon-bd"/>
</dbReference>
<dbReference type="InterPro" id="IPR050081">
    <property type="entry name" value="Ile-tRNA_ligase"/>
</dbReference>
<evidence type="ECO:0000259" key="1">
    <source>
        <dbReference type="Pfam" id="PF06827"/>
    </source>
</evidence>
<dbReference type="GO" id="GO:0005829">
    <property type="term" value="C:cytosol"/>
    <property type="evidence" value="ECO:0007669"/>
    <property type="project" value="TreeGrafter"/>
</dbReference>
<dbReference type="GO" id="GO:0006428">
    <property type="term" value="P:isoleucyl-tRNA aminoacylation"/>
    <property type="evidence" value="ECO:0007669"/>
    <property type="project" value="TreeGrafter"/>
</dbReference>
<dbReference type="SUPFAM" id="SSF47323">
    <property type="entry name" value="Anticodon-binding domain of a subclass of class I aminoacyl-tRNA synthetases"/>
    <property type="match status" value="1"/>
</dbReference>
<proteinExistence type="predicted"/>
<dbReference type="EMBL" id="VSSQ01054177">
    <property type="protein sequence ID" value="MPN08157.1"/>
    <property type="molecule type" value="Genomic_DNA"/>
</dbReference>
<sequence>MPHREGEDARNVVLNQMADPYADYALSESDMAKWDKVIALRDDVNGVLETARAEKMIGKSLEADVELLASDEEAKAAVAAANGLALNDIIITSAAESVPALSGDAAVKDAGVNFPGLTIGIRKARGNKCSRCWKFDPAVGDDELCPRCKAVVEKLAHK</sequence>
<dbReference type="PANTHER" id="PTHR42765">
    <property type="entry name" value="SOLEUCYL-TRNA SYNTHETASE"/>
    <property type="match status" value="1"/>
</dbReference>
<dbReference type="Pfam" id="PF06827">
    <property type="entry name" value="zf-FPG_IleRS"/>
    <property type="match status" value="1"/>
</dbReference>